<feature type="transmembrane region" description="Helical" evidence="1">
    <location>
        <begin position="107"/>
        <end position="124"/>
    </location>
</feature>
<reference evidence="2 3" key="1">
    <citation type="submission" date="2020-09" db="EMBL/GenBank/DDBJ databases">
        <title>Novel species in genus Gordonia.</title>
        <authorList>
            <person name="Zhang G."/>
        </authorList>
    </citation>
    <scope>NUCLEOTIDE SEQUENCE [LARGE SCALE GENOMIC DNA]</scope>
    <source>
        <strain evidence="2 3">ON-33</strain>
    </source>
</reference>
<keyword evidence="1" id="KW-1133">Transmembrane helix</keyword>
<feature type="transmembrane region" description="Helical" evidence="1">
    <location>
        <begin position="302"/>
        <end position="325"/>
    </location>
</feature>
<gene>
    <name evidence="2" type="ORF">IDF66_10100</name>
</gene>
<feature type="transmembrane region" description="Helical" evidence="1">
    <location>
        <begin position="371"/>
        <end position="392"/>
    </location>
</feature>
<comment type="caution">
    <text evidence="2">The sequence shown here is derived from an EMBL/GenBank/DDBJ whole genome shotgun (WGS) entry which is preliminary data.</text>
</comment>
<name>A0ABR7WB04_9ACTN</name>
<protein>
    <recommendedName>
        <fullName evidence="4">Transmembrane protein</fullName>
    </recommendedName>
</protein>
<feature type="transmembrane region" description="Helical" evidence="1">
    <location>
        <begin position="75"/>
        <end position="95"/>
    </location>
</feature>
<keyword evidence="1" id="KW-0472">Membrane</keyword>
<keyword evidence="1" id="KW-0812">Transmembrane</keyword>
<feature type="transmembrane region" description="Helical" evidence="1">
    <location>
        <begin position="345"/>
        <end position="364"/>
    </location>
</feature>
<organism evidence="2 3">
    <name type="scientific">Gordonia hankookensis</name>
    <dbReference type="NCBI Taxonomy" id="589403"/>
    <lineage>
        <taxon>Bacteria</taxon>
        <taxon>Bacillati</taxon>
        <taxon>Actinomycetota</taxon>
        <taxon>Actinomycetes</taxon>
        <taxon>Mycobacteriales</taxon>
        <taxon>Gordoniaceae</taxon>
        <taxon>Gordonia</taxon>
    </lineage>
</organism>
<feature type="transmembrane region" description="Helical" evidence="1">
    <location>
        <begin position="201"/>
        <end position="221"/>
    </location>
</feature>
<evidence type="ECO:0008006" key="4">
    <source>
        <dbReference type="Google" id="ProtNLM"/>
    </source>
</evidence>
<proteinExistence type="predicted"/>
<evidence type="ECO:0000256" key="1">
    <source>
        <dbReference type="SAM" id="Phobius"/>
    </source>
</evidence>
<dbReference type="EMBL" id="JACWMS010000002">
    <property type="protein sequence ID" value="MBD1319938.1"/>
    <property type="molecule type" value="Genomic_DNA"/>
</dbReference>
<feature type="transmembrane region" description="Helical" evidence="1">
    <location>
        <begin position="544"/>
        <end position="561"/>
    </location>
</feature>
<dbReference type="RefSeq" id="WP_190266734.1">
    <property type="nucleotide sequence ID" value="NZ_BAABAD010000004.1"/>
</dbReference>
<keyword evidence="3" id="KW-1185">Reference proteome</keyword>
<sequence>MTSPRHLLPTLCLVSAALSALVLGPVLRSGHLLYRDAVSTPRSFVTDPALGLGDVAARAVPQDWVVATLSRLVDGGAVVAALTFAALTLAGVGYGRMAIRLIPSARLSGAVAAALVAIWNPYVAERLLQGHWSLMVSYAALGWIVVGAVEVMRRPGWPGWAQLAAATACAGFTPTGSILAAALLLVVLMIPLVRTRRWRQIGTLCGIWLLGALPWLTATLVGTAPATTGSDGFTVFGARAESGLGTVGTVLGLGGIWNADAVPASRTIWWAAVATLLLLTVVAVGARWLWAHRDRHDRLIGALAVLAGVTALAVTIAALGPVAAGLSRLAADVPGVGLFRDTQKYLALMVPFFAVAAAAAVLAVRRWVPAGFALAATALLIAAPLPDLAWGVGGQIRTITYPADWATVARIVPADRGAVAVWPTGAVRRYAFTDVPSLDPLPRMVRAPVTDSGLLTVDGVVVDPASGRGADVDAVLHHGGSPSSLAALGVGWVVVENHAPPTALAGRATAVFSGPDLTLYRIDDPVAGAGASAASRAVVISAHLLWSATVLLGVGAAMWAARRRTPR</sequence>
<evidence type="ECO:0000313" key="2">
    <source>
        <dbReference type="EMBL" id="MBD1319938.1"/>
    </source>
</evidence>
<accession>A0ABR7WB04</accession>
<feature type="transmembrane region" description="Helical" evidence="1">
    <location>
        <begin position="268"/>
        <end position="290"/>
    </location>
</feature>
<feature type="transmembrane region" description="Helical" evidence="1">
    <location>
        <begin position="163"/>
        <end position="189"/>
    </location>
</feature>
<evidence type="ECO:0000313" key="3">
    <source>
        <dbReference type="Proteomes" id="UP000602395"/>
    </source>
</evidence>
<dbReference type="Proteomes" id="UP000602395">
    <property type="component" value="Unassembled WGS sequence"/>
</dbReference>